<evidence type="ECO:0000313" key="2">
    <source>
        <dbReference type="EMBL" id="KAA1243812.1"/>
    </source>
</evidence>
<dbReference type="RefSeq" id="WP_149656500.1">
    <property type="nucleotide sequence ID" value="NZ_VTZN01000324.1"/>
</dbReference>
<evidence type="ECO:0000313" key="3">
    <source>
        <dbReference type="Proteomes" id="UP000324701"/>
    </source>
</evidence>
<evidence type="ECO:0000256" key="1">
    <source>
        <dbReference type="SAM" id="Phobius"/>
    </source>
</evidence>
<dbReference type="AlphaFoldDB" id="A0A5B1B6R3"/>
<feature type="transmembrane region" description="Helical" evidence="1">
    <location>
        <begin position="12"/>
        <end position="35"/>
    </location>
</feature>
<reference evidence="2 3" key="1">
    <citation type="submission" date="2019-09" db="EMBL/GenBank/DDBJ databases">
        <title>Report of infection by Mycobacterium simiae a patient suffering from pulmonary tuberculosis.</title>
        <authorList>
            <person name="Mohanty P.S."/>
            <person name="Bansal A.K."/>
            <person name="Singh H."/>
            <person name="Sharma S."/>
            <person name="Patil S.A."/>
            <person name="Upadhaya P."/>
            <person name="Singh P.K."/>
            <person name="Kumar D."/>
            <person name="Kumar S."/>
            <person name="Singh R.K."/>
            <person name="Chaudhary B."/>
        </authorList>
    </citation>
    <scope>NUCLEOTIDE SEQUENCE [LARGE SCALE GENOMIC DNA]</scope>
    <source>
        <strain evidence="2 3">JAL-560-SIM</strain>
    </source>
</reference>
<name>A0A5B1B6R3_MYCSI</name>
<keyword evidence="1" id="KW-0812">Transmembrane</keyword>
<organism evidence="2 3">
    <name type="scientific">Mycobacterium simiae</name>
    <name type="common">Mycobacterium habana</name>
    <dbReference type="NCBI Taxonomy" id="1784"/>
    <lineage>
        <taxon>Bacteria</taxon>
        <taxon>Bacillati</taxon>
        <taxon>Actinomycetota</taxon>
        <taxon>Actinomycetes</taxon>
        <taxon>Mycobacteriales</taxon>
        <taxon>Mycobacteriaceae</taxon>
        <taxon>Mycobacterium</taxon>
        <taxon>Mycobacterium simiae complex</taxon>
    </lineage>
</organism>
<protein>
    <submittedName>
        <fullName evidence="2">Uncharacterized protein</fullName>
    </submittedName>
</protein>
<dbReference type="Proteomes" id="UP000324701">
    <property type="component" value="Unassembled WGS sequence"/>
</dbReference>
<keyword evidence="1" id="KW-1133">Transmembrane helix</keyword>
<gene>
    <name evidence="2" type="ORF">F0Q45_25355</name>
</gene>
<keyword evidence="3" id="KW-1185">Reference proteome</keyword>
<keyword evidence="1" id="KW-0472">Membrane</keyword>
<sequence>MNVPAEPDVAFAGAATAVAGSAISATATAILVIALRAPEAIIQFILNSSATDRTVAVGIGIY</sequence>
<dbReference type="EMBL" id="VTZN01000324">
    <property type="protein sequence ID" value="KAA1243812.1"/>
    <property type="molecule type" value="Genomic_DNA"/>
</dbReference>
<comment type="caution">
    <text evidence="2">The sequence shown here is derived from an EMBL/GenBank/DDBJ whole genome shotgun (WGS) entry which is preliminary data.</text>
</comment>
<proteinExistence type="predicted"/>
<accession>A0A5B1B6R3</accession>